<dbReference type="GO" id="GO:0016779">
    <property type="term" value="F:nucleotidyltransferase activity"/>
    <property type="evidence" value="ECO:0007669"/>
    <property type="project" value="UniProtKB-KW"/>
</dbReference>
<dbReference type="AlphaFoldDB" id="A0A2C9D3L8"/>
<protein>
    <submittedName>
        <fullName evidence="2">Putative adenylyltransferase/sulfurtransferase MoeZ</fullName>
    </submittedName>
</protein>
<dbReference type="Pfam" id="PF00581">
    <property type="entry name" value="Rhodanese"/>
    <property type="match status" value="1"/>
</dbReference>
<dbReference type="CDD" id="cd00158">
    <property type="entry name" value="RHOD"/>
    <property type="match status" value="1"/>
</dbReference>
<dbReference type="InterPro" id="IPR001763">
    <property type="entry name" value="Rhodanese-like_dom"/>
</dbReference>
<evidence type="ECO:0000313" key="3">
    <source>
        <dbReference type="Proteomes" id="UP000223606"/>
    </source>
</evidence>
<dbReference type="RefSeq" id="WP_099555346.1">
    <property type="nucleotide sequence ID" value="NZ_LT960614.1"/>
</dbReference>
<keyword evidence="2" id="KW-0548">Nucleotidyltransferase</keyword>
<evidence type="ECO:0000313" key="2">
    <source>
        <dbReference type="EMBL" id="SON54779.1"/>
    </source>
</evidence>
<dbReference type="KEGG" id="hdi:HDIA_1238"/>
<dbReference type="PANTHER" id="PTHR44086">
    <property type="entry name" value="THIOSULFATE SULFURTRANSFERASE RDL2, MITOCHONDRIAL-RELATED"/>
    <property type="match status" value="1"/>
</dbReference>
<dbReference type="SMART" id="SM00450">
    <property type="entry name" value="RHOD"/>
    <property type="match status" value="1"/>
</dbReference>
<proteinExistence type="predicted"/>
<reference evidence="3" key="1">
    <citation type="submission" date="2017-09" db="EMBL/GenBank/DDBJ databases">
        <title>Genome sequence of Nannocystis excedens DSM 71.</title>
        <authorList>
            <person name="Blom J."/>
        </authorList>
    </citation>
    <scope>NUCLEOTIDE SEQUENCE [LARGE SCALE GENOMIC DNA]</scope>
    <source>
        <strain evidence="3">type strain: E19</strain>
    </source>
</reference>
<dbReference type="PROSITE" id="PS50206">
    <property type="entry name" value="RHODANESE_3"/>
    <property type="match status" value="1"/>
</dbReference>
<organism evidence="2 3">
    <name type="scientific">Hartmannibacter diazotrophicus</name>
    <dbReference type="NCBI Taxonomy" id="1482074"/>
    <lineage>
        <taxon>Bacteria</taxon>
        <taxon>Pseudomonadati</taxon>
        <taxon>Pseudomonadota</taxon>
        <taxon>Alphaproteobacteria</taxon>
        <taxon>Hyphomicrobiales</taxon>
        <taxon>Pleomorphomonadaceae</taxon>
        <taxon>Hartmannibacter</taxon>
    </lineage>
</organism>
<dbReference type="Proteomes" id="UP000223606">
    <property type="component" value="Chromosome 1"/>
</dbReference>
<sequence length="111" mass="12237">MFGFGSRGQTKTLSPPDVFKSVKSGEIWLIDVREASEWKSGRIPGALHRPLSRFADWADNLPKDRPIVLYCLSGARSAKALSLCRKRGLGHDTHMAGGINAWLAHGLPLER</sequence>
<dbReference type="InterPro" id="IPR036873">
    <property type="entry name" value="Rhodanese-like_dom_sf"/>
</dbReference>
<keyword evidence="3" id="KW-1185">Reference proteome</keyword>
<gene>
    <name evidence="2" type="primary">moeZ_2</name>
    <name evidence="2" type="ORF">HDIA_1238</name>
</gene>
<accession>A0A2C9D3L8</accession>
<evidence type="ECO:0000259" key="1">
    <source>
        <dbReference type="PROSITE" id="PS50206"/>
    </source>
</evidence>
<dbReference type="PANTHER" id="PTHR44086:SF13">
    <property type="entry name" value="THIOSULFATE SULFURTRANSFERASE PSPE"/>
    <property type="match status" value="1"/>
</dbReference>
<dbReference type="EMBL" id="LT960614">
    <property type="protein sequence ID" value="SON54779.1"/>
    <property type="molecule type" value="Genomic_DNA"/>
</dbReference>
<dbReference type="OrthoDB" id="9807812at2"/>
<dbReference type="Gene3D" id="3.40.250.10">
    <property type="entry name" value="Rhodanese-like domain"/>
    <property type="match status" value="1"/>
</dbReference>
<dbReference type="GO" id="GO:0004792">
    <property type="term" value="F:thiosulfate-cyanide sulfurtransferase activity"/>
    <property type="evidence" value="ECO:0007669"/>
    <property type="project" value="TreeGrafter"/>
</dbReference>
<feature type="domain" description="Rhodanese" evidence="1">
    <location>
        <begin position="23"/>
        <end position="111"/>
    </location>
</feature>
<name>A0A2C9D3L8_9HYPH</name>
<dbReference type="SUPFAM" id="SSF52821">
    <property type="entry name" value="Rhodanese/Cell cycle control phosphatase"/>
    <property type="match status" value="1"/>
</dbReference>
<keyword evidence="2" id="KW-0808">Transferase</keyword>